<comment type="similarity">
    <text evidence="2">Belongs to the UPF0702 family.</text>
</comment>
<organism evidence="10 11">
    <name type="scientific">Cohnella cellulosilytica</name>
    <dbReference type="NCBI Taxonomy" id="986710"/>
    <lineage>
        <taxon>Bacteria</taxon>
        <taxon>Bacillati</taxon>
        <taxon>Bacillota</taxon>
        <taxon>Bacilli</taxon>
        <taxon>Bacillales</taxon>
        <taxon>Paenibacillaceae</taxon>
        <taxon>Cohnella</taxon>
    </lineage>
</organism>
<evidence type="ECO:0000256" key="8">
    <source>
        <dbReference type="SAM" id="Phobius"/>
    </source>
</evidence>
<dbReference type="InterPro" id="IPR007353">
    <property type="entry name" value="DUF421"/>
</dbReference>
<keyword evidence="6 8" id="KW-0472">Membrane</keyword>
<dbReference type="InterPro" id="IPR023090">
    <property type="entry name" value="UPF0702_alpha/beta_dom_sf"/>
</dbReference>
<feature type="region of interest" description="Disordered" evidence="7">
    <location>
        <begin position="166"/>
        <end position="191"/>
    </location>
</feature>
<feature type="transmembrane region" description="Helical" evidence="8">
    <location>
        <begin position="6"/>
        <end position="24"/>
    </location>
</feature>
<reference evidence="11" key="1">
    <citation type="journal article" date="2019" name="Int. J. Syst. Evol. Microbiol.">
        <title>The Global Catalogue of Microorganisms (GCM) 10K type strain sequencing project: providing services to taxonomists for standard genome sequencing and annotation.</title>
        <authorList>
            <consortium name="The Broad Institute Genomics Platform"/>
            <consortium name="The Broad Institute Genome Sequencing Center for Infectious Disease"/>
            <person name="Wu L."/>
            <person name="Ma J."/>
        </authorList>
    </citation>
    <scope>NUCLEOTIDE SEQUENCE [LARGE SCALE GENOMIC DNA]</scope>
    <source>
        <strain evidence="11">KCTC 12907</strain>
    </source>
</reference>
<dbReference type="EMBL" id="JBHTAI010000014">
    <property type="protein sequence ID" value="MFC7151078.1"/>
    <property type="molecule type" value="Genomic_DNA"/>
</dbReference>
<feature type="domain" description="YetF C-terminal" evidence="9">
    <location>
        <begin position="77"/>
        <end position="147"/>
    </location>
</feature>
<protein>
    <submittedName>
        <fullName evidence="10">DUF421 domain-containing protein</fullName>
    </submittedName>
</protein>
<dbReference type="PANTHER" id="PTHR34582:SF2">
    <property type="entry name" value="UPF0702 TRANSMEMBRANE PROTEIN YDFR"/>
    <property type="match status" value="1"/>
</dbReference>
<sequence>MDWQWTWHSALLVLVGMVLLRIAGRKSISQMSVATTVIMISIGTTIVQPIANHHLSIAIGSASVFILTLLLIEYLEMKFQWIERLLNGHAKIIIDNGRYVQSELRKMRLTVDKLEMQLRQQGVQDVRDVQTATIEANGQLAVELKPQARPVTVRDLEALLAKHLPPSPPQDPLFQEVRDSGHAAPIAPKLQ</sequence>
<accession>A0ABW2FGY8</accession>
<evidence type="ECO:0000256" key="3">
    <source>
        <dbReference type="ARBA" id="ARBA00022475"/>
    </source>
</evidence>
<evidence type="ECO:0000256" key="4">
    <source>
        <dbReference type="ARBA" id="ARBA00022692"/>
    </source>
</evidence>
<evidence type="ECO:0000256" key="2">
    <source>
        <dbReference type="ARBA" id="ARBA00006448"/>
    </source>
</evidence>
<evidence type="ECO:0000313" key="11">
    <source>
        <dbReference type="Proteomes" id="UP001596378"/>
    </source>
</evidence>
<comment type="caution">
    <text evidence="10">The sequence shown here is derived from an EMBL/GenBank/DDBJ whole genome shotgun (WGS) entry which is preliminary data.</text>
</comment>
<dbReference type="Proteomes" id="UP001596378">
    <property type="component" value="Unassembled WGS sequence"/>
</dbReference>
<proteinExistence type="inferred from homology"/>
<dbReference type="RefSeq" id="WP_378049691.1">
    <property type="nucleotide sequence ID" value="NZ_JBHMDN010000021.1"/>
</dbReference>
<keyword evidence="3" id="KW-1003">Cell membrane</keyword>
<keyword evidence="11" id="KW-1185">Reference proteome</keyword>
<evidence type="ECO:0000256" key="6">
    <source>
        <dbReference type="ARBA" id="ARBA00023136"/>
    </source>
</evidence>
<keyword evidence="4 8" id="KW-0812">Transmembrane</keyword>
<evidence type="ECO:0000259" key="9">
    <source>
        <dbReference type="Pfam" id="PF04239"/>
    </source>
</evidence>
<dbReference type="Gene3D" id="3.30.240.20">
    <property type="entry name" value="bsu07140 like domains"/>
    <property type="match status" value="1"/>
</dbReference>
<dbReference type="Pfam" id="PF04239">
    <property type="entry name" value="DUF421"/>
    <property type="match status" value="1"/>
</dbReference>
<evidence type="ECO:0000256" key="5">
    <source>
        <dbReference type="ARBA" id="ARBA00022989"/>
    </source>
</evidence>
<gene>
    <name evidence="10" type="ORF">ACFQMJ_21285</name>
</gene>
<feature type="transmembrane region" description="Helical" evidence="8">
    <location>
        <begin position="31"/>
        <end position="51"/>
    </location>
</feature>
<dbReference type="PANTHER" id="PTHR34582">
    <property type="entry name" value="UPF0702 TRANSMEMBRANE PROTEIN YCAP"/>
    <property type="match status" value="1"/>
</dbReference>
<name>A0ABW2FGY8_9BACL</name>
<evidence type="ECO:0000256" key="1">
    <source>
        <dbReference type="ARBA" id="ARBA00004651"/>
    </source>
</evidence>
<keyword evidence="5 8" id="KW-1133">Transmembrane helix</keyword>
<evidence type="ECO:0000256" key="7">
    <source>
        <dbReference type="SAM" id="MobiDB-lite"/>
    </source>
</evidence>
<evidence type="ECO:0000313" key="10">
    <source>
        <dbReference type="EMBL" id="MFC7151078.1"/>
    </source>
</evidence>
<comment type="subcellular location">
    <subcellularLocation>
        <location evidence="1">Cell membrane</location>
        <topology evidence="1">Multi-pass membrane protein</topology>
    </subcellularLocation>
</comment>
<feature type="transmembrane region" description="Helical" evidence="8">
    <location>
        <begin position="57"/>
        <end position="75"/>
    </location>
</feature>